<evidence type="ECO:0000313" key="4">
    <source>
        <dbReference type="EMBL" id="KAB0678012.1"/>
    </source>
</evidence>
<organism evidence="4 5">
    <name type="scientific">Plantimonas leprariae</name>
    <dbReference type="NCBI Taxonomy" id="2615207"/>
    <lineage>
        <taxon>Bacteria</taxon>
        <taxon>Pseudomonadati</taxon>
        <taxon>Pseudomonadota</taxon>
        <taxon>Alphaproteobacteria</taxon>
        <taxon>Hyphomicrobiales</taxon>
        <taxon>Aurantimonadaceae</taxon>
        <taxon>Plantimonas</taxon>
    </lineage>
</organism>
<feature type="domain" description="SpoVT-AbrB" evidence="3">
    <location>
        <begin position="1"/>
        <end position="43"/>
    </location>
</feature>
<dbReference type="AlphaFoldDB" id="A0A7V7TVH8"/>
<dbReference type="NCBIfam" id="TIGR01439">
    <property type="entry name" value="lp_hng_hel_AbrB"/>
    <property type="match status" value="1"/>
</dbReference>
<accession>A0A7V7TVH8</accession>
<keyword evidence="1 4" id="KW-0238">DNA-binding</keyword>
<evidence type="ECO:0000259" key="3">
    <source>
        <dbReference type="PROSITE" id="PS51740"/>
    </source>
</evidence>
<evidence type="ECO:0000256" key="2">
    <source>
        <dbReference type="SAM" id="MobiDB-lite"/>
    </source>
</evidence>
<evidence type="ECO:0000313" key="5">
    <source>
        <dbReference type="Proteomes" id="UP000432089"/>
    </source>
</evidence>
<dbReference type="InterPro" id="IPR037914">
    <property type="entry name" value="SpoVT-AbrB_sf"/>
</dbReference>
<dbReference type="Gene3D" id="2.10.260.10">
    <property type="match status" value="1"/>
</dbReference>
<dbReference type="SMART" id="SM00966">
    <property type="entry name" value="SpoVT_AbrB"/>
    <property type="match status" value="1"/>
</dbReference>
<dbReference type="SUPFAM" id="SSF89447">
    <property type="entry name" value="AbrB/MazE/MraZ-like"/>
    <property type="match status" value="1"/>
</dbReference>
<comment type="caution">
    <text evidence="4">The sequence shown here is derived from an EMBL/GenBank/DDBJ whole genome shotgun (WGS) entry which is preliminary data.</text>
</comment>
<dbReference type="RefSeq" id="WP_150971489.1">
    <property type="nucleotide sequence ID" value="NZ_VZDO01000014.1"/>
</dbReference>
<name>A0A7V7TVH8_9HYPH</name>
<gene>
    <name evidence="4" type="ORF">F6X38_16420</name>
</gene>
<dbReference type="InterPro" id="IPR007159">
    <property type="entry name" value="SpoVT-AbrB_dom"/>
</dbReference>
<dbReference type="Proteomes" id="UP000432089">
    <property type="component" value="Unassembled WGS sequence"/>
</dbReference>
<dbReference type="EMBL" id="VZDO01000014">
    <property type="protein sequence ID" value="KAB0678012.1"/>
    <property type="molecule type" value="Genomic_DNA"/>
</dbReference>
<dbReference type="GO" id="GO:0003677">
    <property type="term" value="F:DNA binding"/>
    <property type="evidence" value="ECO:0007669"/>
    <property type="project" value="UniProtKB-UniRule"/>
</dbReference>
<protein>
    <submittedName>
        <fullName evidence="4">AbrB/MazE/SpoVT family DNA-binding domain-containing protein</fullName>
    </submittedName>
</protein>
<dbReference type="Pfam" id="PF04014">
    <property type="entry name" value="MazE_antitoxin"/>
    <property type="match status" value="1"/>
</dbReference>
<reference evidence="4 5" key="1">
    <citation type="submission" date="2019-09" db="EMBL/GenBank/DDBJ databases">
        <title>YIM 132180 draft genome.</title>
        <authorList>
            <person name="Zhang K."/>
        </authorList>
    </citation>
    <scope>NUCLEOTIDE SEQUENCE [LARGE SCALE GENOMIC DNA]</scope>
    <source>
        <strain evidence="4 5">YIM 132180</strain>
    </source>
</reference>
<feature type="region of interest" description="Disordered" evidence="2">
    <location>
        <begin position="69"/>
        <end position="89"/>
    </location>
</feature>
<keyword evidence="5" id="KW-1185">Reference proteome</keyword>
<dbReference type="PROSITE" id="PS51740">
    <property type="entry name" value="SPOVT_ABRB"/>
    <property type="match status" value="1"/>
</dbReference>
<proteinExistence type="predicted"/>
<feature type="compositionally biased region" description="Basic and acidic residues" evidence="2">
    <location>
        <begin position="77"/>
        <end position="89"/>
    </location>
</feature>
<evidence type="ECO:0000256" key="1">
    <source>
        <dbReference type="PROSITE-ProRule" id="PRU01076"/>
    </source>
</evidence>
<sequence length="89" mass="10151">MRLTEKSQVTIPKPIRDRLGIGPGSEIDFLDRGDFVEVVRKAEDETPADRRRRLEAHLRAMAGTLDLGGMTTDEYMEEIRGPRDDLDPR</sequence>